<dbReference type="AlphaFoldDB" id="A0A078MVD1"/>
<dbReference type="PATRIC" id="fig|1461584.3.peg.2134"/>
<dbReference type="EMBL" id="LN483071">
    <property type="protein sequence ID" value="CEA08801.1"/>
    <property type="molecule type" value="Genomic_DNA"/>
</dbReference>
<reference evidence="2" key="1">
    <citation type="submission" date="2014-07" db="EMBL/GenBank/DDBJ databases">
        <authorList>
            <person name="Urmite Genomes Urmite Genomes"/>
        </authorList>
    </citation>
    <scope>NUCLEOTIDE SEQUENCE</scope>
    <source>
        <strain evidence="2">11W110_air</strain>
    </source>
</reference>
<dbReference type="InterPro" id="IPR052519">
    <property type="entry name" value="Euk-type_GlcNAc_Kinase"/>
</dbReference>
<feature type="domain" description="ATPase BadF/BadG/BcrA/BcrD type" evidence="1">
    <location>
        <begin position="14"/>
        <end position="274"/>
    </location>
</feature>
<evidence type="ECO:0000313" key="2">
    <source>
        <dbReference type="EMBL" id="CEA08801.1"/>
    </source>
</evidence>
<gene>
    <name evidence="2" type="ORF">BN1051_02159</name>
</gene>
<dbReference type="CDD" id="cd24007">
    <property type="entry name" value="ASKHA_NBD_eukNAGK-like"/>
    <property type="match status" value="1"/>
</dbReference>
<dbReference type="InterPro" id="IPR043129">
    <property type="entry name" value="ATPase_NBD"/>
</dbReference>
<accession>A0A078MVD1</accession>
<dbReference type="Pfam" id="PF01869">
    <property type="entry name" value="BcrAD_BadFG"/>
    <property type="match status" value="1"/>
</dbReference>
<dbReference type="PANTHER" id="PTHR43190">
    <property type="entry name" value="N-ACETYL-D-GLUCOSAMINE KINASE"/>
    <property type="match status" value="1"/>
</dbReference>
<name>A0A078MVD1_9MICC</name>
<dbReference type="PANTHER" id="PTHR43190:SF3">
    <property type="entry name" value="N-ACETYL-D-GLUCOSAMINE KINASE"/>
    <property type="match status" value="1"/>
</dbReference>
<sequence>MHEPRFDAAAEDAVGLDIGGSKTHAVLIRGGRVVAEAVAGSANVQNVTVTDAEDALADVFGQLEARDVSRVVAGAGGIDTEEDAAALTALIRRAAPDARVDAVHDTRLILAAGRASAGIAVIAGTGSAAWGVNADGAQARSGGWGYLLGDEGSAYWTAREAVRHTLHRHDRGLPADSLGEAILHGCGAQRPEQLIALFHSAAGRRWWAARAPLVFDAAAAGSTAAARIVERAADDLTELAADVAGRLGLPGPVVVGGGLGVHQPLLQEQLRSRMARRGLEQVRFLDRDPVHGVLFLLGLEPEAAA</sequence>
<dbReference type="InterPro" id="IPR002731">
    <property type="entry name" value="ATPase_BadF"/>
</dbReference>
<proteinExistence type="predicted"/>
<protein>
    <submittedName>
        <fullName evidence="2">BadF/BadG/BcrA/BcrD ATPase family protein</fullName>
    </submittedName>
</protein>
<organism evidence="2">
    <name type="scientific">Arthrobacter saudimassiliensis</name>
    <dbReference type="NCBI Taxonomy" id="1461584"/>
    <lineage>
        <taxon>Bacteria</taxon>
        <taxon>Bacillati</taxon>
        <taxon>Actinomycetota</taxon>
        <taxon>Actinomycetes</taxon>
        <taxon>Micrococcales</taxon>
        <taxon>Micrococcaceae</taxon>
        <taxon>Arthrobacter</taxon>
    </lineage>
</organism>
<dbReference type="SUPFAM" id="SSF53067">
    <property type="entry name" value="Actin-like ATPase domain"/>
    <property type="match status" value="2"/>
</dbReference>
<dbReference type="Gene3D" id="3.30.420.40">
    <property type="match status" value="2"/>
</dbReference>
<evidence type="ECO:0000259" key="1">
    <source>
        <dbReference type="Pfam" id="PF01869"/>
    </source>
</evidence>